<comment type="caution">
    <text evidence="2">The sequence shown here is derived from an EMBL/GenBank/DDBJ whole genome shotgun (WGS) entry which is preliminary data.</text>
</comment>
<dbReference type="EMBL" id="JABWUV010000002">
    <property type="protein sequence ID" value="KAF6378726.1"/>
    <property type="molecule type" value="Genomic_DNA"/>
</dbReference>
<proteinExistence type="predicted"/>
<accession>A0A7J7ZXZ1</accession>
<reference evidence="2 3" key="1">
    <citation type="journal article" date="2020" name="Nature">
        <title>Six reference-quality genomes reveal evolution of bat adaptations.</title>
        <authorList>
            <person name="Jebb D."/>
            <person name="Huang Z."/>
            <person name="Pippel M."/>
            <person name="Hughes G.M."/>
            <person name="Lavrichenko K."/>
            <person name="Devanna P."/>
            <person name="Winkler S."/>
            <person name="Jermiin L.S."/>
            <person name="Skirmuntt E.C."/>
            <person name="Katzourakis A."/>
            <person name="Burkitt-Gray L."/>
            <person name="Ray D.A."/>
            <person name="Sullivan K.A.M."/>
            <person name="Roscito J.G."/>
            <person name="Kirilenko B.M."/>
            <person name="Davalos L.M."/>
            <person name="Corthals A.P."/>
            <person name="Power M.L."/>
            <person name="Jones G."/>
            <person name="Ransome R.D."/>
            <person name="Dechmann D.K.N."/>
            <person name="Locatelli A.G."/>
            <person name="Puechmaille S.J."/>
            <person name="Fedrigo O."/>
            <person name="Jarvis E.D."/>
            <person name="Hiller M."/>
            <person name="Vernes S.C."/>
            <person name="Myers E.W."/>
            <person name="Teeling E.C."/>
        </authorList>
    </citation>
    <scope>NUCLEOTIDE SEQUENCE [LARGE SCALE GENOMIC DNA]</scope>
    <source>
        <strain evidence="2">MMyoMyo1</strain>
        <tissue evidence="2">Flight muscle</tissue>
    </source>
</reference>
<protein>
    <submittedName>
        <fullName evidence="2">Uncharacterized protein</fullName>
    </submittedName>
</protein>
<feature type="region of interest" description="Disordered" evidence="1">
    <location>
        <begin position="77"/>
        <end position="96"/>
    </location>
</feature>
<evidence type="ECO:0000313" key="2">
    <source>
        <dbReference type="EMBL" id="KAF6378726.1"/>
    </source>
</evidence>
<dbReference type="Proteomes" id="UP000527355">
    <property type="component" value="Unassembled WGS sequence"/>
</dbReference>
<evidence type="ECO:0000256" key="1">
    <source>
        <dbReference type="SAM" id="MobiDB-lite"/>
    </source>
</evidence>
<gene>
    <name evidence="2" type="ORF">mMyoMyo1_009652</name>
</gene>
<sequence length="208" mass="22720">MGRGHSGENSISGKTGIHFKISAQKGQQGCSQARRGPQFPQFFPRAQAGVCWATPCLLRGKGRGAMSHHSLNRGVWGARGHTSRAPVRGQPCAPSSARPRHRFHIYVGITSVPLRWRRKPGLMRVCSTSEKLLRWEKENQVEKGLPITRSEEGLVGWRWRGAGKKGLLSLGVRRAHLRAVDALLSSQAGAGSDHGPSHLMMGEKLVSV</sequence>
<name>A0A7J7ZXZ1_MYOMY</name>
<keyword evidence="3" id="KW-1185">Reference proteome</keyword>
<evidence type="ECO:0000313" key="3">
    <source>
        <dbReference type="Proteomes" id="UP000527355"/>
    </source>
</evidence>
<dbReference type="AlphaFoldDB" id="A0A7J7ZXZ1"/>
<organism evidence="2 3">
    <name type="scientific">Myotis myotis</name>
    <name type="common">Greater mouse-eared bat</name>
    <name type="synonym">Vespertilio myotis</name>
    <dbReference type="NCBI Taxonomy" id="51298"/>
    <lineage>
        <taxon>Eukaryota</taxon>
        <taxon>Metazoa</taxon>
        <taxon>Chordata</taxon>
        <taxon>Craniata</taxon>
        <taxon>Vertebrata</taxon>
        <taxon>Euteleostomi</taxon>
        <taxon>Mammalia</taxon>
        <taxon>Eutheria</taxon>
        <taxon>Laurasiatheria</taxon>
        <taxon>Chiroptera</taxon>
        <taxon>Yangochiroptera</taxon>
        <taxon>Vespertilionidae</taxon>
        <taxon>Myotis</taxon>
    </lineage>
</organism>